<sequence length="82" mass="9327">MVHRVKRLKDARTEAAKDIAELQARKTAELAEIQKQHTDQSALEAKIQQETEQRLEAVREQFEKNKAEAITKLVEAVSTVEA</sequence>
<proteinExistence type="predicted"/>
<organism evidence="1 2">
    <name type="scientific">Linderina macrospora</name>
    <dbReference type="NCBI Taxonomy" id="4868"/>
    <lineage>
        <taxon>Eukaryota</taxon>
        <taxon>Fungi</taxon>
        <taxon>Fungi incertae sedis</taxon>
        <taxon>Zoopagomycota</taxon>
        <taxon>Kickxellomycotina</taxon>
        <taxon>Kickxellomycetes</taxon>
        <taxon>Kickxellales</taxon>
        <taxon>Kickxellaceae</taxon>
        <taxon>Linderina</taxon>
    </lineage>
</organism>
<evidence type="ECO:0000313" key="1">
    <source>
        <dbReference type="EMBL" id="KAJ1950682.1"/>
    </source>
</evidence>
<comment type="caution">
    <text evidence="1">The sequence shown here is derived from an EMBL/GenBank/DDBJ whole genome shotgun (WGS) entry which is preliminary data.</text>
</comment>
<accession>A0ACC1JGG0</accession>
<evidence type="ECO:0000313" key="2">
    <source>
        <dbReference type="Proteomes" id="UP001150603"/>
    </source>
</evidence>
<protein>
    <submittedName>
        <fullName evidence="1">Uncharacterized protein</fullName>
    </submittedName>
</protein>
<reference evidence="1" key="1">
    <citation type="submission" date="2022-07" db="EMBL/GenBank/DDBJ databases">
        <title>Phylogenomic reconstructions and comparative analyses of Kickxellomycotina fungi.</title>
        <authorList>
            <person name="Reynolds N.K."/>
            <person name="Stajich J.E."/>
            <person name="Barry K."/>
            <person name="Grigoriev I.V."/>
            <person name="Crous P."/>
            <person name="Smith M.E."/>
        </authorList>
    </citation>
    <scope>NUCLEOTIDE SEQUENCE</scope>
    <source>
        <strain evidence="1">NRRL 5244</strain>
    </source>
</reference>
<gene>
    <name evidence="1" type="ORF">FBU59_000564</name>
</gene>
<dbReference type="Proteomes" id="UP001150603">
    <property type="component" value="Unassembled WGS sequence"/>
</dbReference>
<dbReference type="EMBL" id="JANBPW010000150">
    <property type="protein sequence ID" value="KAJ1950682.1"/>
    <property type="molecule type" value="Genomic_DNA"/>
</dbReference>
<name>A0ACC1JGG0_9FUNG</name>
<keyword evidence="2" id="KW-1185">Reference proteome</keyword>